<evidence type="ECO:0000313" key="3">
    <source>
        <dbReference type="Proteomes" id="UP001055337"/>
    </source>
</evidence>
<reference evidence="2" key="1">
    <citation type="submission" date="2022-08" db="EMBL/GenBank/DDBJ databases">
        <title>Whole genome sequencing of non-tuberculosis mycobacteria type-strains.</title>
        <authorList>
            <person name="Igarashi Y."/>
            <person name="Osugi A."/>
            <person name="Mitarai S."/>
        </authorList>
    </citation>
    <scope>NUCLEOTIDE SEQUENCE</scope>
    <source>
        <strain evidence="2">JCM 16369</strain>
    </source>
</reference>
<name>A0ABY3TW13_9MYCO</name>
<dbReference type="Proteomes" id="UP001055337">
    <property type="component" value="Chromosome"/>
</dbReference>
<accession>A0ABY3TW13</accession>
<evidence type="ECO:0000256" key="1">
    <source>
        <dbReference type="SAM" id="Phobius"/>
    </source>
</evidence>
<dbReference type="EMBL" id="CP092362">
    <property type="protein sequence ID" value="ULN43310.1"/>
    <property type="molecule type" value="Genomic_DNA"/>
</dbReference>
<feature type="transmembrane region" description="Helical" evidence="1">
    <location>
        <begin position="143"/>
        <end position="163"/>
    </location>
</feature>
<proteinExistence type="predicted"/>
<gene>
    <name evidence="2" type="ORF">MI149_09700</name>
</gene>
<protein>
    <submittedName>
        <fullName evidence="2">Uncharacterized protein</fullName>
    </submittedName>
</protein>
<dbReference type="RefSeq" id="WP_240179586.1">
    <property type="nucleotide sequence ID" value="NZ_CP092362.2"/>
</dbReference>
<feature type="transmembrane region" description="Helical" evidence="1">
    <location>
        <begin position="14"/>
        <end position="33"/>
    </location>
</feature>
<feature type="transmembrane region" description="Helical" evidence="1">
    <location>
        <begin position="78"/>
        <end position="96"/>
    </location>
</feature>
<sequence length="181" mass="19703">MRAKKSADSRSHDGLNAVAAATIGYVGYSLVMLRLDNRMRRTGGPGIIPFELAGTATKAEDIMDRWGADGQRAARLSMWLDFGYMTSYGILLGLLVDRQRRRRDHPPWLPALAAGAVAGDAVEGVALLRVLDRRDVAVNARRAQVAASIKFAILAVALGYSFYPASASIQKICQEWPSRSL</sequence>
<evidence type="ECO:0000313" key="2">
    <source>
        <dbReference type="EMBL" id="ULN43310.1"/>
    </source>
</evidence>
<keyword evidence="1" id="KW-0812">Transmembrane</keyword>
<organism evidence="2 3">
    <name type="scientific">Mycolicibacterium crocinum</name>
    <dbReference type="NCBI Taxonomy" id="388459"/>
    <lineage>
        <taxon>Bacteria</taxon>
        <taxon>Bacillati</taxon>
        <taxon>Actinomycetota</taxon>
        <taxon>Actinomycetes</taxon>
        <taxon>Mycobacteriales</taxon>
        <taxon>Mycobacteriaceae</taxon>
        <taxon>Mycolicibacterium</taxon>
    </lineage>
</organism>
<keyword evidence="1" id="KW-1133">Transmembrane helix</keyword>
<keyword evidence="1" id="KW-0472">Membrane</keyword>
<keyword evidence="3" id="KW-1185">Reference proteome</keyword>